<keyword evidence="1" id="KW-0812">Transmembrane</keyword>
<evidence type="ECO:0000256" key="1">
    <source>
        <dbReference type="SAM" id="Phobius"/>
    </source>
</evidence>
<keyword evidence="1" id="KW-1133">Transmembrane helix</keyword>
<feature type="transmembrane region" description="Helical" evidence="1">
    <location>
        <begin position="194"/>
        <end position="218"/>
    </location>
</feature>
<proteinExistence type="predicted"/>
<protein>
    <submittedName>
        <fullName evidence="2">Uncharacterized protein</fullName>
    </submittedName>
</protein>
<dbReference type="AlphaFoldDB" id="A0ABD0JWW1"/>
<reference evidence="2 3" key="1">
    <citation type="journal article" date="2023" name="Sci. Data">
        <title>Genome assembly of the Korean intertidal mud-creeper Batillaria attramentaria.</title>
        <authorList>
            <person name="Patra A.K."/>
            <person name="Ho P.T."/>
            <person name="Jun S."/>
            <person name="Lee S.J."/>
            <person name="Kim Y."/>
            <person name="Won Y.J."/>
        </authorList>
    </citation>
    <scope>NUCLEOTIDE SEQUENCE [LARGE SCALE GENOMIC DNA]</scope>
    <source>
        <strain evidence="2">Wonlab-2016</strain>
    </source>
</reference>
<dbReference type="Proteomes" id="UP001519460">
    <property type="component" value="Unassembled WGS sequence"/>
</dbReference>
<keyword evidence="3" id="KW-1185">Reference proteome</keyword>
<keyword evidence="1" id="KW-0472">Membrane</keyword>
<dbReference type="EMBL" id="JACVVK020000300">
    <property type="protein sequence ID" value="KAK7479554.1"/>
    <property type="molecule type" value="Genomic_DNA"/>
</dbReference>
<comment type="caution">
    <text evidence="2">The sequence shown here is derived from an EMBL/GenBank/DDBJ whole genome shotgun (WGS) entry which is preliminary data.</text>
</comment>
<accession>A0ABD0JWW1</accession>
<sequence>MHCSTTNHRKILPVDSLLPSLSSQMSISCKDTWASSTLINHWTEQKSMFKCMYLIDKNISKDWRTVCTRKCGPTNKTTENVRCHSCSSFAGVLASLQALSGCGTHPASTSIFPHPILVSGRQGLNMKARPFPNDLLKTLFKVSIAWRASKADNFNIELVLRQITEDFNFCSVNLPVVQRQTTFFQTFTPEPRGLVSLLITLPLVIVPTCLQILCFSLWEVKEHRMMRKVCANHFSECSERMCHVAHV</sequence>
<evidence type="ECO:0000313" key="2">
    <source>
        <dbReference type="EMBL" id="KAK7479554.1"/>
    </source>
</evidence>
<gene>
    <name evidence="2" type="ORF">BaRGS_00029191</name>
</gene>
<name>A0ABD0JWW1_9CAEN</name>
<organism evidence="2 3">
    <name type="scientific">Batillaria attramentaria</name>
    <dbReference type="NCBI Taxonomy" id="370345"/>
    <lineage>
        <taxon>Eukaryota</taxon>
        <taxon>Metazoa</taxon>
        <taxon>Spiralia</taxon>
        <taxon>Lophotrochozoa</taxon>
        <taxon>Mollusca</taxon>
        <taxon>Gastropoda</taxon>
        <taxon>Caenogastropoda</taxon>
        <taxon>Sorbeoconcha</taxon>
        <taxon>Cerithioidea</taxon>
        <taxon>Batillariidae</taxon>
        <taxon>Batillaria</taxon>
    </lineage>
</organism>
<evidence type="ECO:0000313" key="3">
    <source>
        <dbReference type="Proteomes" id="UP001519460"/>
    </source>
</evidence>